<dbReference type="VEuPathDB" id="ToxoDB:ETH_00001245"/>
<dbReference type="Proteomes" id="UP000030747">
    <property type="component" value="Unassembled WGS sequence"/>
</dbReference>
<evidence type="ECO:0000313" key="4">
    <source>
        <dbReference type="Proteomes" id="UP000030747"/>
    </source>
</evidence>
<reference evidence="3" key="2">
    <citation type="submission" date="2013-10" db="EMBL/GenBank/DDBJ databases">
        <authorList>
            <person name="Aslett M."/>
        </authorList>
    </citation>
    <scope>NUCLEOTIDE SEQUENCE [LARGE SCALE GENOMIC DNA]</scope>
    <source>
        <strain evidence="3">Houghton</strain>
    </source>
</reference>
<evidence type="ECO:0000313" key="3">
    <source>
        <dbReference type="EMBL" id="CDJ43897.1"/>
    </source>
</evidence>
<evidence type="ECO:0000256" key="2">
    <source>
        <dbReference type="SAM" id="MobiDB-lite"/>
    </source>
</evidence>
<keyword evidence="1" id="KW-0175">Coiled coil</keyword>
<dbReference type="RefSeq" id="XP_013234646.1">
    <property type="nucleotide sequence ID" value="XM_013379192.1"/>
</dbReference>
<dbReference type="OrthoDB" id="10354382at2759"/>
<dbReference type="VEuPathDB" id="ToxoDB:ETH2_1439500"/>
<gene>
    <name evidence="3" type="ORF">ETH_00001245</name>
</gene>
<sequence>MAKQGAPWGPLRSKGAPWGPQRQGVESRQGLQQKPAAAAAAARPAATAAAVGGFAAAALPPNLVAIDFLKLKKEIARDEKKCKRYEAKLRAAQGLAESEEKLKNCIIKDLREKLHTEIALQQVLAEDDKK</sequence>
<proteinExistence type="predicted"/>
<dbReference type="AlphaFoldDB" id="U6L0G1"/>
<dbReference type="GeneID" id="25249466"/>
<accession>U6L0G1</accession>
<protein>
    <submittedName>
        <fullName evidence="3">Uncharacterized protein</fullName>
    </submittedName>
</protein>
<keyword evidence="4" id="KW-1185">Reference proteome</keyword>
<feature type="non-terminal residue" evidence="3">
    <location>
        <position position="130"/>
    </location>
</feature>
<feature type="region of interest" description="Disordered" evidence="2">
    <location>
        <begin position="1"/>
        <end position="39"/>
    </location>
</feature>
<feature type="coiled-coil region" evidence="1">
    <location>
        <begin position="68"/>
        <end position="102"/>
    </location>
</feature>
<evidence type="ECO:0000256" key="1">
    <source>
        <dbReference type="SAM" id="Coils"/>
    </source>
</evidence>
<name>U6L0G1_EIMTE</name>
<reference evidence="3" key="1">
    <citation type="submission" date="2013-10" db="EMBL/GenBank/DDBJ databases">
        <title>Genomic analysis of the causative agents of coccidiosis in chickens.</title>
        <authorList>
            <person name="Reid A.J."/>
            <person name="Blake D."/>
            <person name="Billington K."/>
            <person name="Browne H."/>
            <person name="Dunn M."/>
            <person name="Hung S."/>
            <person name="Kawahara F."/>
            <person name="Miranda-Saavedra D."/>
            <person name="Mourier T."/>
            <person name="Nagra H."/>
            <person name="Otto T.D."/>
            <person name="Rawlings N."/>
            <person name="Sanchez A."/>
            <person name="Sanders M."/>
            <person name="Subramaniam C."/>
            <person name="Tay Y."/>
            <person name="Dear P."/>
            <person name="Doerig C."/>
            <person name="Gruber A."/>
            <person name="Parkinson J."/>
            <person name="Shirley M."/>
            <person name="Wan K.L."/>
            <person name="Berriman M."/>
            <person name="Tomley F."/>
            <person name="Pain A."/>
        </authorList>
    </citation>
    <scope>NUCLEOTIDE SEQUENCE [LARGE SCALE GENOMIC DNA]</scope>
    <source>
        <strain evidence="3">Houghton</strain>
    </source>
</reference>
<organism evidence="3 4">
    <name type="scientific">Eimeria tenella</name>
    <name type="common">Coccidian parasite</name>
    <dbReference type="NCBI Taxonomy" id="5802"/>
    <lineage>
        <taxon>Eukaryota</taxon>
        <taxon>Sar</taxon>
        <taxon>Alveolata</taxon>
        <taxon>Apicomplexa</taxon>
        <taxon>Conoidasida</taxon>
        <taxon>Coccidia</taxon>
        <taxon>Eucoccidiorida</taxon>
        <taxon>Eimeriorina</taxon>
        <taxon>Eimeriidae</taxon>
        <taxon>Eimeria</taxon>
    </lineage>
</organism>
<dbReference type="EMBL" id="HG676323">
    <property type="protein sequence ID" value="CDJ43897.1"/>
    <property type="molecule type" value="Genomic_DNA"/>
</dbReference>